<dbReference type="Proteomes" id="UP000706525">
    <property type="component" value="Unassembled WGS sequence"/>
</dbReference>
<dbReference type="InterPro" id="IPR053947">
    <property type="entry name" value="YscD_ppl__2nd"/>
</dbReference>
<dbReference type="EMBL" id="CAJZAG010000016">
    <property type="protein sequence ID" value="CAG9185951.1"/>
    <property type="molecule type" value="Genomic_DNA"/>
</dbReference>
<evidence type="ECO:0000313" key="3">
    <source>
        <dbReference type="EMBL" id="CAG9185951.1"/>
    </source>
</evidence>
<dbReference type="NCBIfam" id="TIGR02500">
    <property type="entry name" value="type_III_yscD"/>
    <property type="match status" value="1"/>
</dbReference>
<evidence type="ECO:0000313" key="4">
    <source>
        <dbReference type="Proteomes" id="UP000706525"/>
    </source>
</evidence>
<protein>
    <recommendedName>
        <fullName evidence="5">EscD/YscD/HrpQ family type III secretion system inner membrane ring protein</fullName>
    </recommendedName>
</protein>
<evidence type="ECO:0000259" key="1">
    <source>
        <dbReference type="Pfam" id="PF21934"/>
    </source>
</evidence>
<dbReference type="Pfam" id="PF21934">
    <property type="entry name" value="Yop-YscD_ppl_3rd"/>
    <property type="match status" value="1"/>
</dbReference>
<name>A0ABN7ZPB1_9BURK</name>
<evidence type="ECO:0000259" key="2">
    <source>
        <dbReference type="Pfam" id="PF21937"/>
    </source>
</evidence>
<accession>A0ABN7ZPB1</accession>
<gene>
    <name evidence="3" type="ORF">LMG32289_06177</name>
</gene>
<organism evidence="3 4">
    <name type="scientific">Cupriavidus pampae</name>
    <dbReference type="NCBI Taxonomy" id="659251"/>
    <lineage>
        <taxon>Bacteria</taxon>
        <taxon>Pseudomonadati</taxon>
        <taxon>Pseudomonadota</taxon>
        <taxon>Betaproteobacteria</taxon>
        <taxon>Burkholderiales</taxon>
        <taxon>Burkholderiaceae</taxon>
        <taxon>Cupriavidus</taxon>
    </lineage>
</organism>
<dbReference type="Pfam" id="PF21937">
    <property type="entry name" value="Yop-YscD_ppl_2nd"/>
    <property type="match status" value="1"/>
</dbReference>
<dbReference type="InterPro" id="IPR053946">
    <property type="entry name" value="YscD_ppl_3rd"/>
</dbReference>
<sequence>MQPDIAVDAVPANGTALESAGGEPLQAPVECVAYQLKFLSGPLLGHSLALPEGDFLMGPMDADVHAETEGRHSALFSTSRNGVALMTSAPCWIDGRRTRKLPNPLPCQTPIDIDGITVALAPARDTVTPDTVPRRRDGVRWRRRLRRVATTTLALALSYLTGMGVWQYANQMPREITKDAGAAATDSWQEAASKLGIKTGHTVSGAVSLSGQCTASEQRDRVIKLLRSAHMPYVDSTLCQDEIERNVRAALRMHGYADVKVAPGNQYGTVFIMGRILSDDRWKGAVATLSKIRGLQTWSVEDDSASHVRRLIEVLRRSHMGNKLSVARENNLVLLTGTLSEDERQRLDTTIAKFSAEHPDASRVIYQNIPSASVQTSVFSSPVVSFGERNKAAFIDLANGTRVTAGSRLPSGYLIAQMDRQGIELERDGDVIYMPLNL</sequence>
<feature type="domain" description="YscD-like Bon-like" evidence="2">
    <location>
        <begin position="240"/>
        <end position="301"/>
    </location>
</feature>
<evidence type="ECO:0008006" key="5">
    <source>
        <dbReference type="Google" id="ProtNLM"/>
    </source>
</evidence>
<dbReference type="InterPro" id="IPR012843">
    <property type="entry name" value="YscD"/>
</dbReference>
<dbReference type="RefSeq" id="WP_223995258.1">
    <property type="nucleotide sequence ID" value="NZ_CAJZAG010000016.1"/>
</dbReference>
<proteinExistence type="predicted"/>
<comment type="caution">
    <text evidence="3">The sequence shown here is derived from an EMBL/GenBank/DDBJ whole genome shotgun (WGS) entry which is preliminary data.</text>
</comment>
<feature type="domain" description="YscD-like Bon-like" evidence="1">
    <location>
        <begin position="307"/>
        <end position="368"/>
    </location>
</feature>
<reference evidence="3 4" key="1">
    <citation type="submission" date="2021-08" db="EMBL/GenBank/DDBJ databases">
        <authorList>
            <person name="Peeters C."/>
        </authorList>
    </citation>
    <scope>NUCLEOTIDE SEQUENCE [LARGE SCALE GENOMIC DNA]</scope>
    <source>
        <strain evidence="3 4">LMG 32289</strain>
    </source>
</reference>
<keyword evidence="4" id="KW-1185">Reference proteome</keyword>